<feature type="domain" description="4Fe-4S ferredoxin-type" evidence="7">
    <location>
        <begin position="32"/>
        <end position="62"/>
    </location>
</feature>
<dbReference type="InParanoid" id="A0A7G1G952"/>
<dbReference type="RefSeq" id="WP_198423043.1">
    <property type="nucleotide sequence ID" value="NZ_AP018712.1"/>
</dbReference>
<evidence type="ECO:0000259" key="7">
    <source>
        <dbReference type="PROSITE" id="PS51379"/>
    </source>
</evidence>
<evidence type="ECO:0000256" key="4">
    <source>
        <dbReference type="ARBA" id="ARBA00022723"/>
    </source>
</evidence>
<gene>
    <name evidence="8" type="primary">ehrS</name>
    <name evidence="8" type="ORF">OSSY52_16480</name>
</gene>
<dbReference type="Gene3D" id="3.30.70.20">
    <property type="match status" value="1"/>
</dbReference>
<dbReference type="Pfam" id="PF01058">
    <property type="entry name" value="Oxidored_q6"/>
    <property type="match status" value="1"/>
</dbReference>
<keyword evidence="9" id="KW-1185">Reference proteome</keyword>
<keyword evidence="5" id="KW-0408">Iron</keyword>
<reference evidence="8 9" key="1">
    <citation type="submission" date="2018-06" db="EMBL/GenBank/DDBJ databases">
        <title>Genome sequencing of Oceanotoga sp. sy52.</title>
        <authorList>
            <person name="Mori K."/>
        </authorList>
    </citation>
    <scope>NUCLEOTIDE SEQUENCE [LARGE SCALE GENOMIC DNA]</scope>
    <source>
        <strain evidence="9">sy52</strain>
    </source>
</reference>
<evidence type="ECO:0000256" key="5">
    <source>
        <dbReference type="ARBA" id="ARBA00023004"/>
    </source>
</evidence>
<evidence type="ECO:0000313" key="8">
    <source>
        <dbReference type="EMBL" id="BBE31507.1"/>
    </source>
</evidence>
<dbReference type="AlphaFoldDB" id="A0A7G1G952"/>
<dbReference type="Proteomes" id="UP000516361">
    <property type="component" value="Chromosome"/>
</dbReference>
<dbReference type="GO" id="GO:0046872">
    <property type="term" value="F:metal ion binding"/>
    <property type="evidence" value="ECO:0007669"/>
    <property type="project" value="UniProtKB-KW"/>
</dbReference>
<keyword evidence="6" id="KW-0411">Iron-sulfur</keyword>
<comment type="similarity">
    <text evidence="2">Belongs to the complex I 20 kDa subunit family.</text>
</comment>
<protein>
    <submittedName>
        <fullName evidence="8">Hydrogenase</fullName>
    </submittedName>
</protein>
<dbReference type="PANTHER" id="PTHR42989">
    <property type="entry name" value="HYDROGENASE-4 COMPONENT I"/>
    <property type="match status" value="1"/>
</dbReference>
<dbReference type="SUPFAM" id="SSF56770">
    <property type="entry name" value="HydA/Nqo6-like"/>
    <property type="match status" value="1"/>
</dbReference>
<dbReference type="PROSITE" id="PS51379">
    <property type="entry name" value="4FE4S_FER_2"/>
    <property type="match status" value="1"/>
</dbReference>
<evidence type="ECO:0000256" key="1">
    <source>
        <dbReference type="ARBA" id="ARBA00001966"/>
    </source>
</evidence>
<comment type="cofactor">
    <cofactor evidence="1">
        <name>[4Fe-4S] cluster</name>
        <dbReference type="ChEBI" id="CHEBI:49883"/>
    </cofactor>
</comment>
<evidence type="ECO:0000313" key="9">
    <source>
        <dbReference type="Proteomes" id="UP000516361"/>
    </source>
</evidence>
<evidence type="ECO:0000256" key="6">
    <source>
        <dbReference type="ARBA" id="ARBA00023014"/>
    </source>
</evidence>
<name>A0A7G1G952_9BACT</name>
<dbReference type="InterPro" id="IPR017896">
    <property type="entry name" value="4Fe4S_Fe-S-bd"/>
</dbReference>
<dbReference type="InterPro" id="IPR052375">
    <property type="entry name" value="Complex_I_20kDa-like"/>
</dbReference>
<keyword evidence="4" id="KW-0479">Metal-binding</keyword>
<organism evidence="8 9">
    <name type="scientific">Tepiditoga spiralis</name>
    <dbReference type="NCBI Taxonomy" id="2108365"/>
    <lineage>
        <taxon>Bacteria</taxon>
        <taxon>Thermotogati</taxon>
        <taxon>Thermotogota</taxon>
        <taxon>Thermotogae</taxon>
        <taxon>Petrotogales</taxon>
        <taxon>Petrotogaceae</taxon>
        <taxon>Tepiditoga</taxon>
    </lineage>
</organism>
<accession>A0A7G1G952</accession>
<sequence>MFFDIIKNRIEQKNRTSKYPKKEIELPKNYRGLPKINTNCSIEIVEKCADVCPQDAINIENKTIDLRKCTFCGLCEKVSNGKFVTFTRNFEMASTKSEKLILNGEVENLKVSTNKSFKKMFGRSLQLRVVSAGGCNACEADINVLNTPFYDLSRFGIQFVASPRHADGLLITGPVTKNMEYALKKAYKDIPDPKIIIASGSCALSGGPFRNNIEQINGVENILKVDLFVPGCPPHPLTLLSAILDFFGIK</sequence>
<dbReference type="EMBL" id="AP018712">
    <property type="protein sequence ID" value="BBE31507.1"/>
    <property type="molecule type" value="Genomic_DNA"/>
</dbReference>
<proteinExistence type="inferred from homology"/>
<dbReference type="SUPFAM" id="SSF54862">
    <property type="entry name" value="4Fe-4S ferredoxins"/>
    <property type="match status" value="1"/>
</dbReference>
<evidence type="ECO:0000256" key="2">
    <source>
        <dbReference type="ARBA" id="ARBA00009173"/>
    </source>
</evidence>
<dbReference type="PANTHER" id="PTHR42989:SF1">
    <property type="entry name" value="FORMATE HYDROGENLYASE SUBUNIT 7-RELATED"/>
    <property type="match status" value="1"/>
</dbReference>
<keyword evidence="3" id="KW-0004">4Fe-4S</keyword>
<dbReference type="InterPro" id="IPR006137">
    <property type="entry name" value="NADH_UbQ_OxRdtase-like_20kDa"/>
</dbReference>
<dbReference type="GO" id="GO:0051539">
    <property type="term" value="F:4 iron, 4 sulfur cluster binding"/>
    <property type="evidence" value="ECO:0007669"/>
    <property type="project" value="UniProtKB-KW"/>
</dbReference>
<dbReference type="Gene3D" id="3.40.50.12280">
    <property type="match status" value="1"/>
</dbReference>
<evidence type="ECO:0000256" key="3">
    <source>
        <dbReference type="ARBA" id="ARBA00022485"/>
    </source>
</evidence>
<dbReference type="KEGG" id="ocy:OSSY52_16480"/>